<dbReference type="EMBL" id="MU859064">
    <property type="protein sequence ID" value="KAK3956673.1"/>
    <property type="molecule type" value="Genomic_DNA"/>
</dbReference>
<dbReference type="AlphaFoldDB" id="A0AAN6SKH7"/>
<feature type="compositionally biased region" description="Low complexity" evidence="1">
    <location>
        <begin position="50"/>
        <end position="61"/>
    </location>
</feature>
<feature type="region of interest" description="Disordered" evidence="1">
    <location>
        <begin position="589"/>
        <end position="632"/>
    </location>
</feature>
<keyword evidence="2" id="KW-1133">Transmembrane helix</keyword>
<feature type="compositionally biased region" description="Low complexity" evidence="1">
    <location>
        <begin position="193"/>
        <end position="211"/>
    </location>
</feature>
<keyword evidence="2" id="KW-0472">Membrane</keyword>
<dbReference type="Proteomes" id="UP001303222">
    <property type="component" value="Unassembled WGS sequence"/>
</dbReference>
<keyword evidence="5" id="KW-1185">Reference proteome</keyword>
<comment type="caution">
    <text evidence="4">The sequence shown here is derived from an EMBL/GenBank/DDBJ whole genome shotgun (WGS) entry which is preliminary data.</text>
</comment>
<organism evidence="4 5">
    <name type="scientific">Pseudoneurospora amorphoporcata</name>
    <dbReference type="NCBI Taxonomy" id="241081"/>
    <lineage>
        <taxon>Eukaryota</taxon>
        <taxon>Fungi</taxon>
        <taxon>Dikarya</taxon>
        <taxon>Ascomycota</taxon>
        <taxon>Pezizomycotina</taxon>
        <taxon>Sordariomycetes</taxon>
        <taxon>Sordariomycetidae</taxon>
        <taxon>Sordariales</taxon>
        <taxon>Sordariaceae</taxon>
        <taxon>Pseudoneurospora</taxon>
    </lineage>
</organism>
<reference evidence="4" key="1">
    <citation type="journal article" date="2023" name="Mol. Phylogenet. Evol.">
        <title>Genome-scale phylogeny and comparative genomics of the fungal order Sordariales.</title>
        <authorList>
            <person name="Hensen N."/>
            <person name="Bonometti L."/>
            <person name="Westerberg I."/>
            <person name="Brannstrom I.O."/>
            <person name="Guillou S."/>
            <person name="Cros-Aarteil S."/>
            <person name="Calhoun S."/>
            <person name="Haridas S."/>
            <person name="Kuo A."/>
            <person name="Mondo S."/>
            <person name="Pangilinan J."/>
            <person name="Riley R."/>
            <person name="LaButti K."/>
            <person name="Andreopoulos B."/>
            <person name="Lipzen A."/>
            <person name="Chen C."/>
            <person name="Yan M."/>
            <person name="Daum C."/>
            <person name="Ng V."/>
            <person name="Clum A."/>
            <person name="Steindorff A."/>
            <person name="Ohm R.A."/>
            <person name="Martin F."/>
            <person name="Silar P."/>
            <person name="Natvig D.O."/>
            <person name="Lalanne C."/>
            <person name="Gautier V."/>
            <person name="Ament-Velasquez S.L."/>
            <person name="Kruys A."/>
            <person name="Hutchinson M.I."/>
            <person name="Powell A.J."/>
            <person name="Barry K."/>
            <person name="Miller A.N."/>
            <person name="Grigoriev I.V."/>
            <person name="Debuchy R."/>
            <person name="Gladieux P."/>
            <person name="Hiltunen Thoren M."/>
            <person name="Johannesson H."/>
        </authorList>
    </citation>
    <scope>NUCLEOTIDE SEQUENCE</scope>
    <source>
        <strain evidence="4">CBS 626.80</strain>
    </source>
</reference>
<feature type="region of interest" description="Disordered" evidence="1">
    <location>
        <begin position="522"/>
        <end position="554"/>
    </location>
</feature>
<name>A0AAN6SKH7_9PEZI</name>
<protein>
    <recommendedName>
        <fullName evidence="6">Mid2 domain-containing protein</fullName>
    </recommendedName>
</protein>
<feature type="compositionally biased region" description="Gly residues" evidence="1">
    <location>
        <begin position="595"/>
        <end position="605"/>
    </location>
</feature>
<feature type="signal peptide" evidence="3">
    <location>
        <begin position="1"/>
        <end position="18"/>
    </location>
</feature>
<evidence type="ECO:0000256" key="3">
    <source>
        <dbReference type="SAM" id="SignalP"/>
    </source>
</evidence>
<feature type="compositionally biased region" description="Polar residues" evidence="1">
    <location>
        <begin position="618"/>
        <end position="632"/>
    </location>
</feature>
<proteinExistence type="predicted"/>
<feature type="region of interest" description="Disordered" evidence="1">
    <location>
        <begin position="19"/>
        <end position="150"/>
    </location>
</feature>
<feature type="region of interest" description="Disordered" evidence="1">
    <location>
        <begin position="373"/>
        <end position="406"/>
    </location>
</feature>
<gene>
    <name evidence="4" type="ORF">QBC32DRAFT_109996</name>
</gene>
<feature type="chain" id="PRO_5043029969" description="Mid2 domain-containing protein" evidence="3">
    <location>
        <begin position="19"/>
        <end position="632"/>
    </location>
</feature>
<feature type="region of interest" description="Disordered" evidence="1">
    <location>
        <begin position="191"/>
        <end position="211"/>
    </location>
</feature>
<evidence type="ECO:0000313" key="5">
    <source>
        <dbReference type="Proteomes" id="UP001303222"/>
    </source>
</evidence>
<evidence type="ECO:0000256" key="1">
    <source>
        <dbReference type="SAM" id="MobiDB-lite"/>
    </source>
</evidence>
<feature type="compositionally biased region" description="Polar residues" evidence="1">
    <location>
        <begin position="474"/>
        <end position="490"/>
    </location>
</feature>
<keyword evidence="3" id="KW-0732">Signal</keyword>
<evidence type="ECO:0000256" key="2">
    <source>
        <dbReference type="SAM" id="Phobius"/>
    </source>
</evidence>
<reference evidence="4" key="2">
    <citation type="submission" date="2023-06" db="EMBL/GenBank/DDBJ databases">
        <authorList>
            <consortium name="Lawrence Berkeley National Laboratory"/>
            <person name="Mondo S.J."/>
            <person name="Hensen N."/>
            <person name="Bonometti L."/>
            <person name="Westerberg I."/>
            <person name="Brannstrom I.O."/>
            <person name="Guillou S."/>
            <person name="Cros-Aarteil S."/>
            <person name="Calhoun S."/>
            <person name="Haridas S."/>
            <person name="Kuo A."/>
            <person name="Pangilinan J."/>
            <person name="Riley R."/>
            <person name="Labutti K."/>
            <person name="Andreopoulos B."/>
            <person name="Lipzen A."/>
            <person name="Chen C."/>
            <person name="Yanf M."/>
            <person name="Daum C."/>
            <person name="Ng V."/>
            <person name="Clum A."/>
            <person name="Steindorff A."/>
            <person name="Ohm R."/>
            <person name="Martin F."/>
            <person name="Silar P."/>
            <person name="Natvig D."/>
            <person name="Lalanne C."/>
            <person name="Gautier V."/>
            <person name="Ament-Velasquez S.L."/>
            <person name="Kruys A."/>
            <person name="Hutchinson M.I."/>
            <person name="Powell A.J."/>
            <person name="Barry K."/>
            <person name="Miller A.N."/>
            <person name="Grigoriev I.V."/>
            <person name="Debuchy R."/>
            <person name="Gladieux P."/>
            <person name="Thoren M.H."/>
            <person name="Johannesson H."/>
        </authorList>
    </citation>
    <scope>NUCLEOTIDE SEQUENCE</scope>
    <source>
        <strain evidence="4">CBS 626.80</strain>
    </source>
</reference>
<feature type="transmembrane region" description="Helical" evidence="2">
    <location>
        <begin position="331"/>
        <end position="353"/>
    </location>
</feature>
<feature type="compositionally biased region" description="Polar residues" evidence="1">
    <location>
        <begin position="27"/>
        <end position="49"/>
    </location>
</feature>
<evidence type="ECO:0008006" key="6">
    <source>
        <dbReference type="Google" id="ProtNLM"/>
    </source>
</evidence>
<feature type="region of interest" description="Disordered" evidence="1">
    <location>
        <begin position="268"/>
        <end position="293"/>
    </location>
</feature>
<sequence length="632" mass="63961">MQVIRPLILHAALAAAQLSEPGGHGTSSGDNALTASSSLPTEGSSSNTFSKSSPAVSVDSSTEAETPVLADPEADHPVRSTGVNDEELEGAGSPQYLMSNRPAASESVQPETAPPEEATVQDLGQAVSPPTETTGVFRSDSPGTPIASTPVVASVPSATLVETSTVTPSPAEATDAAILAVPDSSSQVLETQSPSISTSATPTTATKNKTSTILAPPSTTFLSIKASSTDPASLEFIAIATNSSSSLTLTTPSPTDSVPAFIALATDSSSSSSPSPSFHSYTSSSSSSTITTNTPAMAASTTNTSVDASLDTSLNNTKSSSNEYLSSQAKVAIALVSVVGVLAVMAVIGYVLWHMRMRDARLGRNQAALARGVGGGGASDGADKGKGTGEAVPSLGGGKGGSGHKRNLSVEEKMKQALEKEHDVPLNIGKLQSEAQDGVGKDVGKTAAKATTVNRFSTFSAISEGCEESGDSRPGTQSSEGSGSQASYGNNKPLAVMASPMAMGSEDSITTASQKEAGVGYGLGRSESLESGESHYSEGGQDQFGRTETLEGQRGRYVHERSENLRSQWSDVEDYYGIERLETDVLGSENVSAGDAGGAGTGAGAGAEALGSEETLVRTESSASGTTVGKAI</sequence>
<evidence type="ECO:0000313" key="4">
    <source>
        <dbReference type="EMBL" id="KAK3956673.1"/>
    </source>
</evidence>
<accession>A0AAN6SKH7</accession>
<keyword evidence="2" id="KW-0812">Transmembrane</keyword>
<feature type="region of interest" description="Disordered" evidence="1">
    <location>
        <begin position="464"/>
        <end position="492"/>
    </location>
</feature>